<evidence type="ECO:0000256" key="14">
    <source>
        <dbReference type="SAM" id="MobiDB-lite"/>
    </source>
</evidence>
<sequence>MAEGWVTLATNETYCVGALVLANSLKRVATRGQLAILITPDVSQLMRRRLQEAFDVVEVVDVLDSQDSAHLALLARPELGITFTKIHAWKLTQFKTAVFLDADTLVVQNCDELFDKEELSAVSDPGWPDCFNSGVFVFKPSENTYNDLIGFATNKGSFDGGDQGLLNSYFSNWQYSDISKHLSFIYNMASSASYFYRPAYKEFGGNVKIVHFIGSPKPWQQNFSVAGQHQSEHLQLWWTLFFRYVQPQLSEDMEEVVCNRHWLRLTPLYTLSQTPRPLPDIHHPSLDRPSAITDITNYVVLEQPRTLESLPQFEKLPQLTQDTPAVTLPLENTLILQIDNAQPEVVQENILEVIPETLPSVFTEVENAVPETHEVSFEAYEVKAHEEGDEFEDKGLAGCLSQLPMPTELESPPTVAEEQPEAVPSWKTNEFNFDRILARINKTLSELGEKEVTPDSPEVEATLDSAE</sequence>
<name>A0AA88IDM3_ARTSF</name>
<dbReference type="GO" id="GO:0008466">
    <property type="term" value="F:glycogenin glucosyltransferase activity"/>
    <property type="evidence" value="ECO:0007669"/>
    <property type="project" value="UniProtKB-EC"/>
</dbReference>
<keyword evidence="3" id="KW-0963">Cytoplasm</keyword>
<evidence type="ECO:0000256" key="12">
    <source>
        <dbReference type="ARBA" id="ARBA00052293"/>
    </source>
</evidence>
<evidence type="ECO:0000256" key="9">
    <source>
        <dbReference type="ARBA" id="ARBA00038162"/>
    </source>
</evidence>
<comment type="catalytic activity">
    <reaction evidence="12">
        <text>L-tyrosyl-[glycogenin] + UDP-alpha-D-glucose = alpha-D-glucosyl-L-tyrosyl-[glycogenin] + UDP + H(+)</text>
        <dbReference type="Rhea" id="RHEA:23360"/>
        <dbReference type="Rhea" id="RHEA-COMP:14604"/>
        <dbReference type="Rhea" id="RHEA-COMP:14605"/>
        <dbReference type="ChEBI" id="CHEBI:15378"/>
        <dbReference type="ChEBI" id="CHEBI:46858"/>
        <dbReference type="ChEBI" id="CHEBI:58223"/>
        <dbReference type="ChEBI" id="CHEBI:58885"/>
        <dbReference type="ChEBI" id="CHEBI:140573"/>
        <dbReference type="EC" id="2.4.1.186"/>
    </reaction>
</comment>
<comment type="caution">
    <text evidence="15">The sequence shown here is derived from an EMBL/GenBank/DDBJ whole genome shotgun (WGS) entry which is preliminary data.</text>
</comment>
<evidence type="ECO:0000256" key="6">
    <source>
        <dbReference type="ARBA" id="ARBA00023056"/>
    </source>
</evidence>
<dbReference type="Proteomes" id="UP001187531">
    <property type="component" value="Unassembled WGS sequence"/>
</dbReference>
<keyword evidence="8" id="KW-0464">Manganese</keyword>
<dbReference type="SUPFAM" id="SSF53448">
    <property type="entry name" value="Nucleotide-diphospho-sugar transferases"/>
    <property type="match status" value="1"/>
</dbReference>
<evidence type="ECO:0000256" key="11">
    <source>
        <dbReference type="ARBA" id="ARBA00050886"/>
    </source>
</evidence>
<evidence type="ECO:0000256" key="2">
    <source>
        <dbReference type="ARBA" id="ARBA00004496"/>
    </source>
</evidence>
<accession>A0AA88IDM3</accession>
<comment type="subcellular location">
    <subcellularLocation>
        <location evidence="2">Cytoplasm</location>
    </subcellularLocation>
</comment>
<dbReference type="EC" id="2.4.1.186" evidence="10"/>
<evidence type="ECO:0000256" key="4">
    <source>
        <dbReference type="ARBA" id="ARBA00022679"/>
    </source>
</evidence>
<dbReference type="InterPro" id="IPR002495">
    <property type="entry name" value="Glyco_trans_8"/>
</dbReference>
<dbReference type="AlphaFoldDB" id="A0AA88IDM3"/>
<dbReference type="InterPro" id="IPR050587">
    <property type="entry name" value="GNT1/Glycosyltrans_8"/>
</dbReference>
<dbReference type="GO" id="GO:0005978">
    <property type="term" value="P:glycogen biosynthetic process"/>
    <property type="evidence" value="ECO:0007669"/>
    <property type="project" value="UniProtKB-KW"/>
</dbReference>
<dbReference type="FunFam" id="3.90.550.10:FF:000092">
    <property type="entry name" value="Glycogenin 2"/>
    <property type="match status" value="1"/>
</dbReference>
<evidence type="ECO:0000256" key="3">
    <source>
        <dbReference type="ARBA" id="ARBA00022490"/>
    </source>
</evidence>
<keyword evidence="7" id="KW-0325">Glycoprotein</keyword>
<proteinExistence type="inferred from homology"/>
<dbReference type="InterPro" id="IPR029044">
    <property type="entry name" value="Nucleotide-diphossugar_trans"/>
</dbReference>
<evidence type="ECO:0000256" key="10">
    <source>
        <dbReference type="ARBA" id="ARBA00038934"/>
    </source>
</evidence>
<comment type="similarity">
    <text evidence="9">Belongs to the glycosyltransferase 8 family. Glycogenin subfamily.</text>
</comment>
<dbReference type="CDD" id="cd02537">
    <property type="entry name" value="GT8_Glycogenin"/>
    <property type="match status" value="1"/>
</dbReference>
<dbReference type="GO" id="GO:0005737">
    <property type="term" value="C:cytoplasm"/>
    <property type="evidence" value="ECO:0007669"/>
    <property type="project" value="UniProtKB-SubCell"/>
</dbReference>
<dbReference type="GO" id="GO:0046872">
    <property type="term" value="F:metal ion binding"/>
    <property type="evidence" value="ECO:0007669"/>
    <property type="project" value="UniProtKB-KW"/>
</dbReference>
<evidence type="ECO:0000256" key="7">
    <source>
        <dbReference type="ARBA" id="ARBA00023180"/>
    </source>
</evidence>
<comment type="cofactor">
    <cofactor evidence="1">
        <name>Mn(2+)</name>
        <dbReference type="ChEBI" id="CHEBI:29035"/>
    </cofactor>
</comment>
<keyword evidence="6" id="KW-0320">Glycogen biosynthesis</keyword>
<keyword evidence="5" id="KW-0479">Metal-binding</keyword>
<gene>
    <name evidence="15" type="ORF">QYM36_004797</name>
</gene>
<keyword evidence="4" id="KW-0808">Transferase</keyword>
<evidence type="ECO:0000313" key="16">
    <source>
        <dbReference type="Proteomes" id="UP001187531"/>
    </source>
</evidence>
<organism evidence="15 16">
    <name type="scientific">Artemia franciscana</name>
    <name type="common">Brine shrimp</name>
    <name type="synonym">Artemia sanfranciscana</name>
    <dbReference type="NCBI Taxonomy" id="6661"/>
    <lineage>
        <taxon>Eukaryota</taxon>
        <taxon>Metazoa</taxon>
        <taxon>Ecdysozoa</taxon>
        <taxon>Arthropoda</taxon>
        <taxon>Crustacea</taxon>
        <taxon>Branchiopoda</taxon>
        <taxon>Anostraca</taxon>
        <taxon>Artemiidae</taxon>
        <taxon>Artemia</taxon>
    </lineage>
</organism>
<evidence type="ECO:0000256" key="8">
    <source>
        <dbReference type="ARBA" id="ARBA00023211"/>
    </source>
</evidence>
<reference evidence="15" key="1">
    <citation type="submission" date="2023-07" db="EMBL/GenBank/DDBJ databases">
        <title>Chromosome-level genome assembly of Artemia franciscana.</title>
        <authorList>
            <person name="Jo E."/>
        </authorList>
    </citation>
    <scope>NUCLEOTIDE SEQUENCE</scope>
    <source>
        <tissue evidence="15">Whole body</tissue>
    </source>
</reference>
<keyword evidence="16" id="KW-1185">Reference proteome</keyword>
<comment type="catalytic activity">
    <reaction evidence="11">
        <text>[1,4-alpha-D-glucosyl](n)-L-tyrosyl-[glycogenin] + UDP-alpha-D-glucose = [1,4-alpha-D-glucosyl](n+1)-L-tyrosyl-[glycogenin] + UDP + H(+)</text>
        <dbReference type="Rhea" id="RHEA:56560"/>
        <dbReference type="Rhea" id="RHEA-COMP:14606"/>
        <dbReference type="Rhea" id="RHEA-COMP:14607"/>
        <dbReference type="ChEBI" id="CHEBI:15378"/>
        <dbReference type="ChEBI" id="CHEBI:58223"/>
        <dbReference type="ChEBI" id="CHEBI:58885"/>
        <dbReference type="ChEBI" id="CHEBI:140574"/>
        <dbReference type="EC" id="2.4.1.186"/>
    </reaction>
</comment>
<dbReference type="Pfam" id="PF01501">
    <property type="entry name" value="Glyco_transf_8"/>
    <property type="match status" value="1"/>
</dbReference>
<feature type="region of interest" description="Disordered" evidence="14">
    <location>
        <begin position="447"/>
        <end position="467"/>
    </location>
</feature>
<dbReference type="EMBL" id="JAVRJZ010000008">
    <property type="protein sequence ID" value="KAK2719087.1"/>
    <property type="molecule type" value="Genomic_DNA"/>
</dbReference>
<evidence type="ECO:0000256" key="13">
    <source>
        <dbReference type="ARBA" id="ARBA00057883"/>
    </source>
</evidence>
<protein>
    <recommendedName>
        <fullName evidence="10">glycogenin glucosyltransferase</fullName>
        <ecNumber evidence="10">2.4.1.186</ecNumber>
    </recommendedName>
</protein>
<evidence type="ECO:0000256" key="5">
    <source>
        <dbReference type="ARBA" id="ARBA00022723"/>
    </source>
</evidence>
<evidence type="ECO:0000313" key="15">
    <source>
        <dbReference type="EMBL" id="KAK2719087.1"/>
    </source>
</evidence>
<dbReference type="Gene3D" id="3.90.550.10">
    <property type="entry name" value="Spore Coat Polysaccharide Biosynthesis Protein SpsA, Chain A"/>
    <property type="match status" value="1"/>
</dbReference>
<dbReference type="PANTHER" id="PTHR11183">
    <property type="entry name" value="GLYCOGENIN SUBFAMILY MEMBER"/>
    <property type="match status" value="1"/>
</dbReference>
<comment type="function">
    <text evidence="13">Self-glucosylating initiator of glycogen synthesis. It catalyzes the formation of a short alpha (1,4)-glucosyl chain covalently attached via a glucose 1-O-tyrosyl linkage to internal tyrosine residues and these chains act as primers for the elongation reaction catalyzed by glycogen synthase.</text>
</comment>
<evidence type="ECO:0000256" key="1">
    <source>
        <dbReference type="ARBA" id="ARBA00001936"/>
    </source>
</evidence>